<reference evidence="1 2" key="1">
    <citation type="submission" date="2016-10" db="EMBL/GenBank/DDBJ databases">
        <authorList>
            <person name="de Groot N.N."/>
        </authorList>
    </citation>
    <scope>NUCLEOTIDE SEQUENCE [LARGE SCALE GENOMIC DNA]</scope>
    <source>
        <strain evidence="1 2">DSM 2895</strain>
    </source>
</reference>
<accession>A0A1G8VE28</accession>
<evidence type="ECO:0000313" key="2">
    <source>
        <dbReference type="Proteomes" id="UP000182836"/>
    </source>
</evidence>
<evidence type="ECO:0008006" key="3">
    <source>
        <dbReference type="Google" id="ProtNLM"/>
    </source>
</evidence>
<evidence type="ECO:0000313" key="1">
    <source>
        <dbReference type="EMBL" id="SDJ64174.1"/>
    </source>
</evidence>
<gene>
    <name evidence="1" type="ORF">SAMN04487909_12343</name>
</gene>
<protein>
    <recommendedName>
        <fullName evidence="3">Transcriptional regulator, TetR family</fullName>
    </recommendedName>
</protein>
<dbReference type="GeneID" id="42306972"/>
<name>A0A1G8VE28_ANEMI</name>
<organism evidence="1 2">
    <name type="scientific">Aneurinibacillus migulanus</name>
    <name type="common">Bacillus migulanus</name>
    <dbReference type="NCBI Taxonomy" id="47500"/>
    <lineage>
        <taxon>Bacteria</taxon>
        <taxon>Bacillati</taxon>
        <taxon>Bacillota</taxon>
        <taxon>Bacilli</taxon>
        <taxon>Bacillales</taxon>
        <taxon>Paenibacillaceae</taxon>
        <taxon>Aneurinibacillus group</taxon>
        <taxon>Aneurinibacillus</taxon>
    </lineage>
</organism>
<dbReference type="EMBL" id="FNED01000023">
    <property type="protein sequence ID" value="SDJ64174.1"/>
    <property type="molecule type" value="Genomic_DNA"/>
</dbReference>
<dbReference type="Gene3D" id="1.10.357.10">
    <property type="entry name" value="Tetracycline Repressor, domain 2"/>
    <property type="match status" value="1"/>
</dbReference>
<dbReference type="AlphaFoldDB" id="A0A1G8VE28"/>
<sequence length="145" mass="17090">MIVWLEVGDSEKEEVKKTVLNELFRENLSPKELLASFFHTSFQFVEENPFLQRVFQDGEHERLVRKLPKYIVEEFSKEYTERGIHAVNILIERGVLSKEEPQVIVGIMQAVMRMRLYKEKIGNDVFPKVMDKIIEYVAEGLTKEK</sequence>
<proteinExistence type="predicted"/>
<dbReference type="Proteomes" id="UP000182836">
    <property type="component" value="Unassembled WGS sequence"/>
</dbReference>
<dbReference type="RefSeq" id="WP_174762670.1">
    <property type="nucleotide sequence ID" value="NZ_BJOA01000133.1"/>
</dbReference>